<dbReference type="STRING" id="46731.A0A3M6UIT1"/>
<dbReference type="PANTHER" id="PTHR19277:SF125">
    <property type="entry name" value="B6"/>
    <property type="match status" value="1"/>
</dbReference>
<dbReference type="PANTHER" id="PTHR19277">
    <property type="entry name" value="PENTRAXIN"/>
    <property type="match status" value="1"/>
</dbReference>
<keyword evidence="4" id="KW-1015">Disulfide bond</keyword>
<organism evidence="6 7">
    <name type="scientific">Pocillopora damicornis</name>
    <name type="common">Cauliflower coral</name>
    <name type="synonym">Millepora damicornis</name>
    <dbReference type="NCBI Taxonomy" id="46731"/>
    <lineage>
        <taxon>Eukaryota</taxon>
        <taxon>Metazoa</taxon>
        <taxon>Cnidaria</taxon>
        <taxon>Anthozoa</taxon>
        <taxon>Hexacorallia</taxon>
        <taxon>Scleractinia</taxon>
        <taxon>Astrocoeniina</taxon>
        <taxon>Pocilloporidae</taxon>
        <taxon>Pocillopora</taxon>
    </lineage>
</organism>
<dbReference type="Pfam" id="PF07534">
    <property type="entry name" value="TLD"/>
    <property type="match status" value="1"/>
</dbReference>
<evidence type="ECO:0000256" key="2">
    <source>
        <dbReference type="ARBA" id="ARBA00022723"/>
    </source>
</evidence>
<keyword evidence="3" id="KW-0106">Calcium</keyword>
<dbReference type="SUPFAM" id="SSF49899">
    <property type="entry name" value="Concanavalin A-like lectins/glucanases"/>
    <property type="match status" value="1"/>
</dbReference>
<keyword evidence="2" id="KW-0479">Metal-binding</keyword>
<evidence type="ECO:0000256" key="3">
    <source>
        <dbReference type="ARBA" id="ARBA00022837"/>
    </source>
</evidence>
<dbReference type="Gene3D" id="2.60.120.200">
    <property type="match status" value="1"/>
</dbReference>
<sequence length="380" mass="42399">MVGLEFAVATKVAERVQILSPVMAVNPLTFTVYDAVIADDEWHHVCIARFSRDGSWIFYTDGVKREEGVGLSSNFNTGNGYLKFGMIRGVITGFNMWDQYINSTSQIEKIAHACSSLIGNIVPWPEVYLWRKGNVPKVSTSLCKFQESSHWNFEKSSISNQSYDGLSGKKGTFLTENWDSLKGVASPWYPIAVHFITNIAGFNDEHDAFLGTLLDGAISREGNWYRCFKAFPGWQGQHFHTACDGKGPTVTIIRVRENIFGGFLDKSWGGNDGFINSSKAFIFSLKNLRGLASFKMDIKSDLWTKAAKQRSQSGPIFGETDLVIDSNPTASMESSTDLPNAYQFPSHIDLASDEQDNLLAGRKGFVVDDLETFYYECKIL</sequence>
<comment type="cofactor">
    <cofactor evidence="1">
        <name>Ca(2+)</name>
        <dbReference type="ChEBI" id="CHEBI:29108"/>
    </cofactor>
</comment>
<gene>
    <name evidence="6" type="ORF">pdam_00017071</name>
</gene>
<dbReference type="InterPro" id="IPR013320">
    <property type="entry name" value="ConA-like_dom_sf"/>
</dbReference>
<reference evidence="6 7" key="1">
    <citation type="journal article" date="2018" name="Sci. Rep.">
        <title>Comparative analysis of the Pocillopora damicornis genome highlights role of immune system in coral evolution.</title>
        <authorList>
            <person name="Cunning R."/>
            <person name="Bay R.A."/>
            <person name="Gillette P."/>
            <person name="Baker A.C."/>
            <person name="Traylor-Knowles N."/>
        </authorList>
    </citation>
    <scope>NUCLEOTIDE SEQUENCE [LARGE SCALE GENOMIC DNA]</scope>
    <source>
        <strain evidence="6">RSMAS</strain>
        <tissue evidence="6">Whole animal</tissue>
    </source>
</reference>
<dbReference type="GO" id="GO:0046872">
    <property type="term" value="F:metal ion binding"/>
    <property type="evidence" value="ECO:0007669"/>
    <property type="project" value="UniProtKB-KW"/>
</dbReference>
<dbReference type="AlphaFoldDB" id="A0A3M6UIT1"/>
<accession>A0A3M6UIT1</accession>
<dbReference type="InterPro" id="IPR051360">
    <property type="entry name" value="Neuronal_Pentraxin_Related"/>
</dbReference>
<feature type="domain" description="TLDc" evidence="5">
    <location>
        <begin position="220"/>
        <end position="373"/>
    </location>
</feature>
<keyword evidence="7" id="KW-1185">Reference proteome</keyword>
<evidence type="ECO:0000313" key="6">
    <source>
        <dbReference type="EMBL" id="RMX53479.1"/>
    </source>
</evidence>
<evidence type="ECO:0000313" key="7">
    <source>
        <dbReference type="Proteomes" id="UP000275408"/>
    </source>
</evidence>
<dbReference type="InterPro" id="IPR006571">
    <property type="entry name" value="TLDc_dom"/>
</dbReference>
<name>A0A3M6UIT1_POCDA</name>
<dbReference type="EMBL" id="RCHS01001428">
    <property type="protein sequence ID" value="RMX53479.1"/>
    <property type="molecule type" value="Genomic_DNA"/>
</dbReference>
<proteinExistence type="predicted"/>
<comment type="caution">
    <text evidence="6">The sequence shown here is derived from an EMBL/GenBank/DDBJ whole genome shotgun (WGS) entry which is preliminary data.</text>
</comment>
<evidence type="ECO:0000256" key="1">
    <source>
        <dbReference type="ARBA" id="ARBA00001913"/>
    </source>
</evidence>
<protein>
    <recommendedName>
        <fullName evidence="5">TLDc domain-containing protein</fullName>
    </recommendedName>
</protein>
<evidence type="ECO:0000259" key="5">
    <source>
        <dbReference type="Pfam" id="PF07534"/>
    </source>
</evidence>
<dbReference type="Proteomes" id="UP000275408">
    <property type="component" value="Unassembled WGS sequence"/>
</dbReference>
<evidence type="ECO:0000256" key="4">
    <source>
        <dbReference type="ARBA" id="ARBA00023157"/>
    </source>
</evidence>
<dbReference type="OrthoDB" id="5978609at2759"/>